<evidence type="ECO:0000313" key="2">
    <source>
        <dbReference type="EMBL" id="TWT96857.1"/>
    </source>
</evidence>
<feature type="transmembrane region" description="Helical" evidence="1">
    <location>
        <begin position="269"/>
        <end position="294"/>
    </location>
</feature>
<name>A0A5C6ABU8_9BACT</name>
<feature type="transmembrane region" description="Helical" evidence="1">
    <location>
        <begin position="26"/>
        <end position="44"/>
    </location>
</feature>
<evidence type="ECO:0000256" key="1">
    <source>
        <dbReference type="SAM" id="Phobius"/>
    </source>
</evidence>
<feature type="transmembrane region" description="Helical" evidence="1">
    <location>
        <begin position="453"/>
        <end position="472"/>
    </location>
</feature>
<feature type="transmembrane region" description="Helical" evidence="1">
    <location>
        <begin position="300"/>
        <end position="320"/>
    </location>
</feature>
<reference evidence="2 3" key="1">
    <citation type="submission" date="2019-02" db="EMBL/GenBank/DDBJ databases">
        <title>Deep-cultivation of Planctomycetes and their phenomic and genomic characterization uncovers novel biology.</title>
        <authorList>
            <person name="Wiegand S."/>
            <person name="Jogler M."/>
            <person name="Boedeker C."/>
            <person name="Pinto D."/>
            <person name="Vollmers J."/>
            <person name="Rivas-Marin E."/>
            <person name="Kohn T."/>
            <person name="Peeters S.H."/>
            <person name="Heuer A."/>
            <person name="Rast P."/>
            <person name="Oberbeckmann S."/>
            <person name="Bunk B."/>
            <person name="Jeske O."/>
            <person name="Meyerdierks A."/>
            <person name="Storesund J.E."/>
            <person name="Kallscheuer N."/>
            <person name="Luecker S."/>
            <person name="Lage O.M."/>
            <person name="Pohl T."/>
            <person name="Merkel B.J."/>
            <person name="Hornburger P."/>
            <person name="Mueller R.-W."/>
            <person name="Bruemmer F."/>
            <person name="Labrenz M."/>
            <person name="Spormann A.M."/>
            <person name="Op Den Camp H."/>
            <person name="Overmann J."/>
            <person name="Amann R."/>
            <person name="Jetten M.S.M."/>
            <person name="Mascher T."/>
            <person name="Medema M.H."/>
            <person name="Devos D.P."/>
            <person name="Kaster A.-K."/>
            <person name="Ovreas L."/>
            <person name="Rohde M."/>
            <person name="Galperin M.Y."/>
            <person name="Jogler C."/>
        </authorList>
    </citation>
    <scope>NUCLEOTIDE SEQUENCE [LARGE SCALE GENOMIC DNA]</scope>
    <source>
        <strain evidence="2 3">Pla108</strain>
    </source>
</reference>
<feature type="transmembrane region" description="Helical" evidence="1">
    <location>
        <begin position="484"/>
        <end position="504"/>
    </location>
</feature>
<feature type="transmembrane region" description="Helical" evidence="1">
    <location>
        <begin position="351"/>
        <end position="377"/>
    </location>
</feature>
<organism evidence="2 3">
    <name type="scientific">Botrimarina colliarenosi</name>
    <dbReference type="NCBI Taxonomy" id="2528001"/>
    <lineage>
        <taxon>Bacteria</taxon>
        <taxon>Pseudomonadati</taxon>
        <taxon>Planctomycetota</taxon>
        <taxon>Planctomycetia</taxon>
        <taxon>Pirellulales</taxon>
        <taxon>Lacipirellulaceae</taxon>
        <taxon>Botrimarina</taxon>
    </lineage>
</organism>
<protein>
    <submittedName>
        <fullName evidence="2">ABC-2 family transporter protein</fullName>
    </submittedName>
</protein>
<gene>
    <name evidence="2" type="ORF">Pla108_26320</name>
</gene>
<dbReference type="Proteomes" id="UP000317421">
    <property type="component" value="Unassembled WGS sequence"/>
</dbReference>
<comment type="caution">
    <text evidence="2">The sequence shown here is derived from an EMBL/GenBank/DDBJ whole genome shotgun (WGS) entry which is preliminary data.</text>
</comment>
<keyword evidence="1" id="KW-0472">Membrane</keyword>
<dbReference type="AlphaFoldDB" id="A0A5C6ABU8"/>
<feature type="transmembrane region" description="Helical" evidence="1">
    <location>
        <begin position="397"/>
        <end position="416"/>
    </location>
</feature>
<keyword evidence="1" id="KW-1133">Transmembrane helix</keyword>
<dbReference type="EMBL" id="SJPR01000003">
    <property type="protein sequence ID" value="TWT96857.1"/>
    <property type="molecule type" value="Genomic_DNA"/>
</dbReference>
<proteinExistence type="predicted"/>
<feature type="transmembrane region" description="Helical" evidence="1">
    <location>
        <begin position="101"/>
        <end position="127"/>
    </location>
</feature>
<keyword evidence="3" id="KW-1185">Reference proteome</keyword>
<feature type="transmembrane region" description="Helical" evidence="1">
    <location>
        <begin position="428"/>
        <end position="447"/>
    </location>
</feature>
<accession>A0A5C6ABU8</accession>
<dbReference type="RefSeq" id="WP_146445359.1">
    <property type="nucleotide sequence ID" value="NZ_SJPR01000003.1"/>
</dbReference>
<dbReference type="OrthoDB" id="225220at2"/>
<sequence>MPATLYTPPATLRLAKRFFWKECRRLLGLAVGVVIIAVLTMLFVKTFASSRVNLDGLLAVIAIGGGAVLAVAAAVTLFSVEKEEGTVELLRLLPRNALATGLGKTAAAIAVTAATTIAMLLVAWLLAETAPTSNDLSLLTQQGSLLLAEAFVWGLIASLLCPNPLVAAVLGIAAASASSQLAIQISNPNAYGYRIEAFIEATYARLALVAAAAVVANGLASRWPAPLSLRHGSERTRTVVDREEKKPLLQRLPLGLFGRLIWQTLRQSWAMAIVATLLGAFLTGMCVLMAGGLVENQYGLQFLIGFSALFAPALLGAVVFRADQRRDAYRFLAEHAGRPSMLWLARNTVGLAMLAALLAILLASTWWLASFILPYAIDEWPEGTASATALRTTMAYYDIKRTLLLSASAAFVAYAVGQFCSLTLRSDVLAAMLALIAAVLVAGWAMTVWAWRLPPLAFTLPIGVGALLASLLRVRAWMFDRRGLWRWGAPLAALVAPVALVAWATPGVRLAQVAGKPPWIRQEGKECIPFEQLANKAQEELRRGREVTDAYQRLEADAFTAVLALKDEVLEEKEFEFAALLEPQPTDGLLDDEAFEEFLRLSHIKCRLLAGTHARDGALQAIVLTGPPTDLVGRLERLLACRRVAAQQLNGERYWHDANPTYLADDFIGWATTEGQSSQRILTAIQGLREAEGMLAGPLGPLMNEYFQAKAVLNGEATPDFKGKKDAVPSGVQWVAFLFHEFLSAEQQRAMKALDLAAAYEAAYLAEGVHALATPSSNYIWKQFRIDDAQLVASLRYQAQNRMGSYLDRLHQLSDARTSYLASGSFISEWLLPQNLHEWLAGVAWRRAERVRLALIAYRLDHDAYPDRLELLSPDYLADKELRDPYSNQYFGWAAGGFQLPIAEHYERWASDSALAPGTPLLWCGGMQLATPEEGLATHKEGGGLRFRNGAPDDEEVLVPAMYLREQTRGYDGGFWMAVPE</sequence>
<feature type="transmembrane region" description="Helical" evidence="1">
    <location>
        <begin position="56"/>
        <end position="80"/>
    </location>
</feature>
<evidence type="ECO:0000313" key="3">
    <source>
        <dbReference type="Proteomes" id="UP000317421"/>
    </source>
</evidence>
<keyword evidence="1" id="KW-0812">Transmembrane</keyword>